<evidence type="ECO:0000313" key="3">
    <source>
        <dbReference type="EMBL" id="KAF2069255.1"/>
    </source>
</evidence>
<feature type="coiled-coil region" evidence="1">
    <location>
        <begin position="185"/>
        <end position="219"/>
    </location>
</feature>
<evidence type="ECO:0000256" key="2">
    <source>
        <dbReference type="SAM" id="MobiDB-lite"/>
    </source>
</evidence>
<feature type="compositionally biased region" description="Acidic residues" evidence="2">
    <location>
        <begin position="127"/>
        <end position="144"/>
    </location>
</feature>
<protein>
    <submittedName>
        <fullName evidence="3">Uncharacterized protein</fullName>
    </submittedName>
</protein>
<reference evidence="3" key="1">
    <citation type="submission" date="2020-01" db="EMBL/GenBank/DDBJ databases">
        <title>Development of genomics and gene disruption for Polysphondylium violaceum indicates a role for the polyketide synthase stlB in stalk morphogenesis.</title>
        <authorList>
            <person name="Narita B."/>
            <person name="Kawabe Y."/>
            <person name="Kin K."/>
            <person name="Saito T."/>
            <person name="Gibbs R."/>
            <person name="Kuspa A."/>
            <person name="Muzny D."/>
            <person name="Queller D."/>
            <person name="Richards S."/>
            <person name="Strassman J."/>
            <person name="Sucgang R."/>
            <person name="Worley K."/>
            <person name="Schaap P."/>
        </authorList>
    </citation>
    <scope>NUCLEOTIDE SEQUENCE</scope>
    <source>
        <strain evidence="3">QSvi11</strain>
    </source>
</reference>
<feature type="compositionally biased region" description="Basic residues" evidence="2">
    <location>
        <begin position="305"/>
        <end position="319"/>
    </location>
</feature>
<organism evidence="3 4">
    <name type="scientific">Polysphondylium violaceum</name>
    <dbReference type="NCBI Taxonomy" id="133409"/>
    <lineage>
        <taxon>Eukaryota</taxon>
        <taxon>Amoebozoa</taxon>
        <taxon>Evosea</taxon>
        <taxon>Eumycetozoa</taxon>
        <taxon>Dictyostelia</taxon>
        <taxon>Dictyosteliales</taxon>
        <taxon>Dictyosteliaceae</taxon>
        <taxon>Polysphondylium</taxon>
    </lineage>
</organism>
<gene>
    <name evidence="3" type="ORF">CYY_009425</name>
</gene>
<keyword evidence="1" id="KW-0175">Coiled coil</keyword>
<dbReference type="OrthoDB" id="21188at2759"/>
<keyword evidence="4" id="KW-1185">Reference proteome</keyword>
<feature type="compositionally biased region" description="Low complexity" evidence="2">
    <location>
        <begin position="147"/>
        <end position="159"/>
    </location>
</feature>
<evidence type="ECO:0000313" key="4">
    <source>
        <dbReference type="Proteomes" id="UP000695562"/>
    </source>
</evidence>
<dbReference type="EMBL" id="AJWJ01000705">
    <property type="protein sequence ID" value="KAF2069255.1"/>
    <property type="molecule type" value="Genomic_DNA"/>
</dbReference>
<accession>A0A8J4UW18</accession>
<name>A0A8J4UW18_9MYCE</name>
<dbReference type="Proteomes" id="UP000695562">
    <property type="component" value="Unassembled WGS sequence"/>
</dbReference>
<evidence type="ECO:0000256" key="1">
    <source>
        <dbReference type="SAM" id="Coils"/>
    </source>
</evidence>
<proteinExistence type="predicted"/>
<feature type="region of interest" description="Disordered" evidence="2">
    <location>
        <begin position="252"/>
        <end position="319"/>
    </location>
</feature>
<feature type="region of interest" description="Disordered" evidence="2">
    <location>
        <begin position="120"/>
        <end position="166"/>
    </location>
</feature>
<dbReference type="AlphaFoldDB" id="A0A8J4UW18"/>
<sequence length="319" mass="36902">MNGKQLEYINSGQNNPFALKERKSKKIKTINERSVQLDESSEDEALDHHYDKVINSNQNSINFEGFQDLLDLIESQPYESINDHQEVEVEVQEEEDEYNLFYNMVQNAKEKNVNVIQESFDDHDHDSEYDEDGEEEDDEEEEHDYYDGSSDQEYSQESSDINDTDDKVESNLDLFFHKAFEELERTEFELQLDLFKDEIESLRGKIEIQEDEIVKLNRILNARNKFLNSIPKDLLLNWIVTNKVVLTTNEGSVTYDHPPSPSPPSPTTSALKPTTTTTTTTSGSTKTTIKNKNTKNNNNIVPSKKIGRKKSVVHRKKKK</sequence>
<feature type="compositionally biased region" description="Low complexity" evidence="2">
    <location>
        <begin position="267"/>
        <end position="304"/>
    </location>
</feature>
<comment type="caution">
    <text evidence="3">The sequence shown here is derived from an EMBL/GenBank/DDBJ whole genome shotgun (WGS) entry which is preliminary data.</text>
</comment>